<organism evidence="1 2">
    <name type="scientific">Hydromonas duriensis</name>
    <dbReference type="NCBI Taxonomy" id="1527608"/>
    <lineage>
        <taxon>Bacteria</taxon>
        <taxon>Pseudomonadati</taxon>
        <taxon>Pseudomonadota</taxon>
        <taxon>Betaproteobacteria</taxon>
        <taxon>Burkholderiales</taxon>
        <taxon>Burkholderiaceae</taxon>
        <taxon>Hydromonas</taxon>
    </lineage>
</organism>
<name>A0A4R6Y6P7_9BURK</name>
<dbReference type="EMBL" id="SNZE01000056">
    <property type="protein sequence ID" value="TDR27017.1"/>
    <property type="molecule type" value="Genomic_DNA"/>
</dbReference>
<keyword evidence="2" id="KW-1185">Reference proteome</keyword>
<dbReference type="RefSeq" id="WP_133621640.1">
    <property type="nucleotide sequence ID" value="NZ_SNZE01000056.1"/>
</dbReference>
<dbReference type="OrthoDB" id="8686772at2"/>
<protein>
    <submittedName>
        <fullName evidence="1">Uncharacterized protein</fullName>
    </submittedName>
</protein>
<evidence type="ECO:0000313" key="2">
    <source>
        <dbReference type="Proteomes" id="UP000294480"/>
    </source>
</evidence>
<proteinExistence type="predicted"/>
<dbReference type="AlphaFoldDB" id="A0A4R6Y6P7"/>
<sequence>MSKIHSLLTKEGDQEKVNKVVVQITAKKYGRELTPGEKLMANKVFNGRLNFDKLRMFNGTLAHIQPEGRAMTPVGKVYWPSEYYRDDFSQVRFSERNGEYIRHTFIHELAHVWQYQQNTNVIVRGLVNGAMDVVIEVFKDSVYYYDITNNKPFANYLLEQQAEMIADYYRMEYEGLPPYRTKNVEKNAQHIDAYRKKLAFLK</sequence>
<comment type="caution">
    <text evidence="1">The sequence shown here is derived from an EMBL/GenBank/DDBJ whole genome shotgun (WGS) entry which is preliminary data.</text>
</comment>
<reference evidence="1 2" key="1">
    <citation type="submission" date="2019-03" db="EMBL/GenBank/DDBJ databases">
        <title>Genomic Encyclopedia of Type Strains, Phase IV (KMG-IV): sequencing the most valuable type-strain genomes for metagenomic binning, comparative biology and taxonomic classification.</title>
        <authorList>
            <person name="Goeker M."/>
        </authorList>
    </citation>
    <scope>NUCLEOTIDE SEQUENCE [LARGE SCALE GENOMIC DNA]</scope>
    <source>
        <strain evidence="1 2">DSM 102852</strain>
    </source>
</reference>
<gene>
    <name evidence="1" type="ORF">DFR44_1565</name>
</gene>
<accession>A0A4R6Y6P7</accession>
<evidence type="ECO:0000313" key="1">
    <source>
        <dbReference type="EMBL" id="TDR27017.1"/>
    </source>
</evidence>
<dbReference type="Proteomes" id="UP000294480">
    <property type="component" value="Unassembled WGS sequence"/>
</dbReference>